<keyword evidence="2" id="KW-1185">Reference proteome</keyword>
<reference evidence="2" key="1">
    <citation type="journal article" date="2022" name="Nat. Commun.">
        <title>Chromosome evolution and the genetic basis of agronomically important traits in greater yam.</title>
        <authorList>
            <person name="Bredeson J.V."/>
            <person name="Lyons J.B."/>
            <person name="Oniyinde I.O."/>
            <person name="Okereke N.R."/>
            <person name="Kolade O."/>
            <person name="Nnabue I."/>
            <person name="Nwadili C.O."/>
            <person name="Hribova E."/>
            <person name="Parker M."/>
            <person name="Nwogha J."/>
            <person name="Shu S."/>
            <person name="Carlson J."/>
            <person name="Kariba R."/>
            <person name="Muthemba S."/>
            <person name="Knop K."/>
            <person name="Barton G.J."/>
            <person name="Sherwood A.V."/>
            <person name="Lopez-Montes A."/>
            <person name="Asiedu R."/>
            <person name="Jamnadass R."/>
            <person name="Muchugi A."/>
            <person name="Goodstein D."/>
            <person name="Egesi C.N."/>
            <person name="Featherston J."/>
            <person name="Asfaw A."/>
            <person name="Simpson G.G."/>
            <person name="Dolezel J."/>
            <person name="Hendre P.S."/>
            <person name="Van Deynze A."/>
            <person name="Kumar P.L."/>
            <person name="Obidiegwu J.E."/>
            <person name="Bhattacharjee R."/>
            <person name="Rokhsar D.S."/>
        </authorList>
    </citation>
    <scope>NUCLEOTIDE SEQUENCE [LARGE SCALE GENOMIC DNA]</scope>
    <source>
        <strain evidence="2">cv. TDa95/00328</strain>
    </source>
</reference>
<sequence length="190" mass="20490">MEDALSAKRGREETDESLESPEPKRLRENLFLDIFEDDGDSGERDPAIQDLATVMKSLEEEIGLPSTAPSANSVSPVVEVDPGQPDLGFLLEASDDELGLPPTVLSSSEDGGEVEAAAETAGAEEDRGFGAQIWGFDDEIFDNGLAFGGARMEDEDAVWYDGGLFDYSDEQSRPSDLPDVSWRSESLPAV</sequence>
<evidence type="ECO:0000313" key="2">
    <source>
        <dbReference type="Proteomes" id="UP000827976"/>
    </source>
</evidence>
<comment type="caution">
    <text evidence="1">The sequence shown here is derived from an EMBL/GenBank/DDBJ whole genome shotgun (WGS) entry which is preliminary data.</text>
</comment>
<proteinExistence type="predicted"/>
<dbReference type="Proteomes" id="UP000827976">
    <property type="component" value="Chromosome 5"/>
</dbReference>
<name>A0ACB7W4T5_DIOAL</name>
<protein>
    <submittedName>
        <fullName evidence="1">Uncharacterized protein</fullName>
    </submittedName>
</protein>
<evidence type="ECO:0000313" key="1">
    <source>
        <dbReference type="EMBL" id="KAH7682600.1"/>
    </source>
</evidence>
<organism evidence="1 2">
    <name type="scientific">Dioscorea alata</name>
    <name type="common">Purple yam</name>
    <dbReference type="NCBI Taxonomy" id="55571"/>
    <lineage>
        <taxon>Eukaryota</taxon>
        <taxon>Viridiplantae</taxon>
        <taxon>Streptophyta</taxon>
        <taxon>Embryophyta</taxon>
        <taxon>Tracheophyta</taxon>
        <taxon>Spermatophyta</taxon>
        <taxon>Magnoliopsida</taxon>
        <taxon>Liliopsida</taxon>
        <taxon>Dioscoreales</taxon>
        <taxon>Dioscoreaceae</taxon>
        <taxon>Dioscorea</taxon>
    </lineage>
</organism>
<gene>
    <name evidence="1" type="ORF">IHE45_05G132400</name>
</gene>
<dbReference type="EMBL" id="CM037015">
    <property type="protein sequence ID" value="KAH7682600.1"/>
    <property type="molecule type" value="Genomic_DNA"/>
</dbReference>
<accession>A0ACB7W4T5</accession>